<proteinExistence type="predicted"/>
<dbReference type="InterPro" id="IPR007076">
    <property type="entry name" value="TfoX_N"/>
</dbReference>
<organism evidence="2 3">
    <name type="scientific">Chitinophaga alhagiae</name>
    <dbReference type="NCBI Taxonomy" id="2203219"/>
    <lineage>
        <taxon>Bacteria</taxon>
        <taxon>Pseudomonadati</taxon>
        <taxon>Bacteroidota</taxon>
        <taxon>Chitinophagia</taxon>
        <taxon>Chitinophagales</taxon>
        <taxon>Chitinophagaceae</taxon>
        <taxon>Chitinophaga</taxon>
    </lineage>
</organism>
<dbReference type="EMBL" id="CP029600">
    <property type="protein sequence ID" value="AWO00979.1"/>
    <property type="molecule type" value="Genomic_DNA"/>
</dbReference>
<dbReference type="Pfam" id="PF04993">
    <property type="entry name" value="TfoX_N"/>
    <property type="match status" value="1"/>
</dbReference>
<dbReference type="Proteomes" id="UP000246099">
    <property type="component" value="Chromosome"/>
</dbReference>
<evidence type="ECO:0000313" key="2">
    <source>
        <dbReference type="EMBL" id="AWO00979.1"/>
    </source>
</evidence>
<dbReference type="SUPFAM" id="SSF159894">
    <property type="entry name" value="YgaC/TfoX-N like"/>
    <property type="match status" value="1"/>
</dbReference>
<evidence type="ECO:0000313" key="3">
    <source>
        <dbReference type="Proteomes" id="UP000246099"/>
    </source>
</evidence>
<accession>A0ABM6WAG8</accession>
<reference evidence="2 3" key="1">
    <citation type="submission" date="2018-05" db="EMBL/GenBank/DDBJ databases">
        <title>Chitinophaga sp. nov., isolated from rhizosphere soil of Alhagi.</title>
        <authorList>
            <person name="Liu Y."/>
        </authorList>
    </citation>
    <scope>NUCLEOTIDE SEQUENCE [LARGE SCALE GENOMIC DNA]</scope>
    <source>
        <strain evidence="2 3">T22</strain>
    </source>
</reference>
<dbReference type="Gene3D" id="3.30.1460.30">
    <property type="entry name" value="YgaC/TfoX-N like chaperone"/>
    <property type="match status" value="1"/>
</dbReference>
<feature type="domain" description="TfoX N-terminal" evidence="1">
    <location>
        <begin position="61"/>
        <end position="142"/>
    </location>
</feature>
<gene>
    <name evidence="2" type="ORF">DLD77_04310</name>
</gene>
<evidence type="ECO:0000259" key="1">
    <source>
        <dbReference type="Pfam" id="PF04993"/>
    </source>
</evidence>
<protein>
    <recommendedName>
        <fullName evidence="1">TfoX N-terminal domain-containing protein</fullName>
    </recommendedName>
</protein>
<keyword evidence="3" id="KW-1185">Reference proteome</keyword>
<sequence>MLPGGISPKVGAAGIYVIPETRVVPENSGICYLAENLSAMALNEKLMARVRELIAAEQYEAAEKKMFGGCCFMVNDKMCVCVRDSHIMVRLDPAGVDEALELPGASQMVMNGRTMTGYVYVDESALGTKKQLAWWVSRALAFNHLARSSKQKKK</sequence>
<name>A0ABM6WAG8_9BACT</name>